<sequence length="70" mass="8071">MIISVTDSIYIHIGKEPKLEEKDFEVEGKTVYYDDECLSANVEDILNSLNNETVIFCIAIMNYFIGIYKD</sequence>
<keyword evidence="2" id="KW-1185">Reference proteome</keyword>
<reference evidence="1 2" key="1">
    <citation type="submission" date="2014-12" db="EMBL/GenBank/DDBJ databases">
        <title>Genome sequence of Methanobrevibacter arboriphilicus DH1, DSM1125.</title>
        <authorList>
            <person name="Poehlein A."/>
            <person name="Thauer R.K."/>
            <person name="Seedorf H."/>
            <person name="Daniel R."/>
        </authorList>
    </citation>
    <scope>NUCLEOTIDE SEQUENCE [LARGE SCALE GENOMIC DNA]</scope>
    <source>
        <strain evidence="1 2">DH1</strain>
    </source>
</reference>
<evidence type="ECO:0000313" key="2">
    <source>
        <dbReference type="Proteomes" id="UP000191661"/>
    </source>
</evidence>
<organism evidence="1 2">
    <name type="scientific">Methanobrevibacter arboriphilus JCM 13429 = DSM 1125</name>
    <dbReference type="NCBI Taxonomy" id="1300164"/>
    <lineage>
        <taxon>Archaea</taxon>
        <taxon>Methanobacteriati</taxon>
        <taxon>Methanobacteriota</taxon>
        <taxon>Methanomada group</taxon>
        <taxon>Methanobacteria</taxon>
        <taxon>Methanobacteriales</taxon>
        <taxon>Methanobacteriaceae</taxon>
        <taxon>Methanobrevibacter</taxon>
    </lineage>
</organism>
<protein>
    <submittedName>
        <fullName evidence="1">Uncharacterized protein</fullName>
    </submittedName>
</protein>
<comment type="caution">
    <text evidence="1">The sequence shown here is derived from an EMBL/GenBank/DDBJ whole genome shotgun (WGS) entry which is preliminary data.</text>
</comment>
<dbReference type="RefSeq" id="WP_080460420.1">
    <property type="nucleotide sequence ID" value="NZ_BBET01000002.1"/>
</dbReference>
<accession>A0A1V6N217</accession>
<dbReference type="EMBL" id="JXMW01000010">
    <property type="protein sequence ID" value="OQD58721.1"/>
    <property type="molecule type" value="Genomic_DNA"/>
</dbReference>
<dbReference type="Proteomes" id="UP000191661">
    <property type="component" value="Unassembled WGS sequence"/>
</dbReference>
<proteinExistence type="predicted"/>
<gene>
    <name evidence="1" type="ORF">MBBAR_10c00620</name>
</gene>
<evidence type="ECO:0000313" key="1">
    <source>
        <dbReference type="EMBL" id="OQD58721.1"/>
    </source>
</evidence>
<name>A0A1V6N217_METAZ</name>
<dbReference type="AlphaFoldDB" id="A0A1V6N217"/>